<organism evidence="1 2">
    <name type="scientific">Nocardiopsis sinuspersici</name>
    <dbReference type="NCBI Taxonomy" id="501010"/>
    <lineage>
        <taxon>Bacteria</taxon>
        <taxon>Bacillati</taxon>
        <taxon>Actinomycetota</taxon>
        <taxon>Actinomycetes</taxon>
        <taxon>Streptosporangiales</taxon>
        <taxon>Nocardiopsidaceae</taxon>
        <taxon>Nocardiopsis</taxon>
    </lineage>
</organism>
<evidence type="ECO:0000313" key="1">
    <source>
        <dbReference type="EMBL" id="NYH51397.1"/>
    </source>
</evidence>
<proteinExistence type="predicted"/>
<name>A0A7Y9X8X6_9ACTN</name>
<accession>A0A7Y9X8X6</accession>
<evidence type="ECO:0000313" key="2">
    <source>
        <dbReference type="Proteomes" id="UP000584931"/>
    </source>
</evidence>
<comment type="caution">
    <text evidence="1">The sequence shown here is derived from an EMBL/GenBank/DDBJ whole genome shotgun (WGS) entry which is preliminary data.</text>
</comment>
<dbReference type="RefSeq" id="WP_179809309.1">
    <property type="nucleotide sequence ID" value="NZ_JACCHL010000001.1"/>
</dbReference>
<dbReference type="EMBL" id="JACCHL010000001">
    <property type="protein sequence ID" value="NYH51397.1"/>
    <property type="molecule type" value="Genomic_DNA"/>
</dbReference>
<sequence>MLAIVCESAPAIRDRLSHRTQAVALVDRVLDAARTGQDPAPDLQLLHTALTALGVVHGLYSFSAEPVLPPELRGLNAAGIGRARPAPADYRCPQSRCARAWKPSPAEEAPTCHIDGARLAPGPGA</sequence>
<dbReference type="Proteomes" id="UP000584931">
    <property type="component" value="Unassembled WGS sequence"/>
</dbReference>
<gene>
    <name evidence="1" type="ORF">HNR06_000986</name>
</gene>
<protein>
    <submittedName>
        <fullName evidence="1">Uncharacterized protein</fullName>
    </submittedName>
</protein>
<dbReference type="AlphaFoldDB" id="A0A7Y9X8X6"/>
<reference evidence="1 2" key="1">
    <citation type="submission" date="2020-07" db="EMBL/GenBank/DDBJ databases">
        <title>Sequencing the genomes of 1000 actinobacteria strains.</title>
        <authorList>
            <person name="Klenk H.-P."/>
        </authorList>
    </citation>
    <scope>NUCLEOTIDE SEQUENCE [LARGE SCALE GENOMIC DNA]</scope>
    <source>
        <strain evidence="1 2">DSM 45278</strain>
    </source>
</reference>